<keyword evidence="11" id="KW-1185">Reference proteome</keyword>
<evidence type="ECO:0000256" key="6">
    <source>
        <dbReference type="PROSITE-ProRule" id="PRU00169"/>
    </source>
</evidence>
<dbReference type="GO" id="GO:0006355">
    <property type="term" value="P:regulation of DNA-templated transcription"/>
    <property type="evidence" value="ECO:0007669"/>
    <property type="project" value="InterPro"/>
</dbReference>
<dbReference type="PANTHER" id="PTHR48111:SF2">
    <property type="entry name" value="RESPONSE REGULATOR SAER"/>
    <property type="match status" value="1"/>
</dbReference>
<dbReference type="Proteomes" id="UP000050996">
    <property type="component" value="Unassembled WGS sequence"/>
</dbReference>
<dbReference type="CDD" id="cd17574">
    <property type="entry name" value="REC_OmpR"/>
    <property type="match status" value="1"/>
</dbReference>
<dbReference type="EMBL" id="LJIX01000006">
    <property type="protein sequence ID" value="KQL17860.1"/>
    <property type="molecule type" value="Genomic_DNA"/>
</dbReference>
<keyword evidence="5" id="KW-0804">Transcription</keyword>
<protein>
    <submittedName>
        <fullName evidence="10">Transcriptional regulator</fullName>
    </submittedName>
</protein>
<keyword evidence="2" id="KW-0902">Two-component regulatory system</keyword>
<organism evidence="10 11">
    <name type="scientific">Cytobacillus solani</name>
    <dbReference type="NCBI Taxonomy" id="1637975"/>
    <lineage>
        <taxon>Bacteria</taxon>
        <taxon>Bacillati</taxon>
        <taxon>Bacillota</taxon>
        <taxon>Bacilli</taxon>
        <taxon>Bacillales</taxon>
        <taxon>Bacillaceae</taxon>
        <taxon>Cytobacillus</taxon>
    </lineage>
</organism>
<gene>
    <name evidence="10" type="ORF">AN957_04035</name>
</gene>
<dbReference type="RefSeq" id="WP_056682459.1">
    <property type="nucleotide sequence ID" value="NZ_CP085712.1"/>
</dbReference>
<dbReference type="GO" id="GO:0000156">
    <property type="term" value="F:phosphorelay response regulator activity"/>
    <property type="evidence" value="ECO:0007669"/>
    <property type="project" value="TreeGrafter"/>
</dbReference>
<dbReference type="Gene3D" id="3.40.50.2300">
    <property type="match status" value="1"/>
</dbReference>
<feature type="domain" description="OmpR/PhoB-type" evidence="9">
    <location>
        <begin position="125"/>
        <end position="224"/>
    </location>
</feature>
<evidence type="ECO:0000256" key="4">
    <source>
        <dbReference type="ARBA" id="ARBA00023125"/>
    </source>
</evidence>
<dbReference type="InterPro" id="IPR011006">
    <property type="entry name" value="CheY-like_superfamily"/>
</dbReference>
<reference evidence="10 11" key="1">
    <citation type="submission" date="2015-09" db="EMBL/GenBank/DDBJ databases">
        <title>Genome sequencing project for genomic taxonomy and phylogenomics of Bacillus-like bacteria.</title>
        <authorList>
            <person name="Liu B."/>
            <person name="Wang J."/>
            <person name="Zhu Y."/>
            <person name="Liu G."/>
            <person name="Chen Q."/>
            <person name="Chen Z."/>
            <person name="Lan J."/>
            <person name="Che J."/>
            <person name="Ge C."/>
            <person name="Shi H."/>
            <person name="Pan Z."/>
            <person name="Liu X."/>
        </authorList>
    </citation>
    <scope>NUCLEOTIDE SEQUENCE [LARGE SCALE GENOMIC DNA]</scope>
    <source>
        <strain evidence="10 11">FJAT-18043</strain>
    </source>
</reference>
<evidence type="ECO:0000259" key="8">
    <source>
        <dbReference type="PROSITE" id="PS50110"/>
    </source>
</evidence>
<dbReference type="AlphaFoldDB" id="A0A0Q3SF57"/>
<evidence type="ECO:0000256" key="7">
    <source>
        <dbReference type="PROSITE-ProRule" id="PRU01091"/>
    </source>
</evidence>
<dbReference type="PATRIC" id="fig|1637975.4.peg.482"/>
<evidence type="ECO:0000256" key="5">
    <source>
        <dbReference type="ARBA" id="ARBA00023163"/>
    </source>
</evidence>
<evidence type="ECO:0000256" key="3">
    <source>
        <dbReference type="ARBA" id="ARBA00023015"/>
    </source>
</evidence>
<dbReference type="Gene3D" id="6.10.250.690">
    <property type="match status" value="1"/>
</dbReference>
<sequence>MKYKILIVDDEIDIVLMLSDYFELNGYDVLTATGGKEAIKKAETQPDIILLDINMPGIDGIKVCIQIRNYVTCPILFLTARIEESDKIKGFGIGGDDYIVKPFSIDELGARVAAHLRRERRQKRSPKIKFDSDLAIDYSARCLFFKNEPQCFAKKEFDIIELLSQHSGQVFDKERIYERVWGTDGKGDSAVIAEHIRRIRTKFNSAGMKPYIETVWGVGYKWVK</sequence>
<dbReference type="PANTHER" id="PTHR48111">
    <property type="entry name" value="REGULATOR OF RPOS"/>
    <property type="match status" value="1"/>
</dbReference>
<dbReference type="SMART" id="SM00448">
    <property type="entry name" value="REC"/>
    <property type="match status" value="1"/>
</dbReference>
<evidence type="ECO:0000256" key="1">
    <source>
        <dbReference type="ARBA" id="ARBA00022553"/>
    </source>
</evidence>
<keyword evidence="1 6" id="KW-0597">Phosphoprotein</keyword>
<dbReference type="CDD" id="cd00383">
    <property type="entry name" value="trans_reg_C"/>
    <property type="match status" value="1"/>
</dbReference>
<dbReference type="STRING" id="1637975.AN957_04035"/>
<keyword evidence="4 7" id="KW-0238">DNA-binding</keyword>
<dbReference type="InterPro" id="IPR001789">
    <property type="entry name" value="Sig_transdc_resp-reg_receiver"/>
</dbReference>
<dbReference type="Gene3D" id="1.10.10.10">
    <property type="entry name" value="Winged helix-like DNA-binding domain superfamily/Winged helix DNA-binding domain"/>
    <property type="match status" value="1"/>
</dbReference>
<feature type="DNA-binding region" description="OmpR/PhoB-type" evidence="7">
    <location>
        <begin position="125"/>
        <end position="224"/>
    </location>
</feature>
<dbReference type="SUPFAM" id="SSF52172">
    <property type="entry name" value="CheY-like"/>
    <property type="match status" value="1"/>
</dbReference>
<dbReference type="Pfam" id="PF00486">
    <property type="entry name" value="Trans_reg_C"/>
    <property type="match status" value="1"/>
</dbReference>
<feature type="modified residue" description="4-aspartylphosphate" evidence="6">
    <location>
        <position position="52"/>
    </location>
</feature>
<dbReference type="GO" id="GO:0000976">
    <property type="term" value="F:transcription cis-regulatory region binding"/>
    <property type="evidence" value="ECO:0007669"/>
    <property type="project" value="TreeGrafter"/>
</dbReference>
<dbReference type="InterPro" id="IPR001867">
    <property type="entry name" value="OmpR/PhoB-type_DNA-bd"/>
</dbReference>
<keyword evidence="3" id="KW-0805">Transcription regulation</keyword>
<dbReference type="Pfam" id="PF00072">
    <property type="entry name" value="Response_reg"/>
    <property type="match status" value="1"/>
</dbReference>
<dbReference type="SMART" id="SM00862">
    <property type="entry name" value="Trans_reg_C"/>
    <property type="match status" value="1"/>
</dbReference>
<dbReference type="GO" id="GO:0032993">
    <property type="term" value="C:protein-DNA complex"/>
    <property type="evidence" value="ECO:0007669"/>
    <property type="project" value="TreeGrafter"/>
</dbReference>
<dbReference type="InterPro" id="IPR039420">
    <property type="entry name" value="WalR-like"/>
</dbReference>
<dbReference type="PROSITE" id="PS50110">
    <property type="entry name" value="RESPONSE_REGULATORY"/>
    <property type="match status" value="1"/>
</dbReference>
<proteinExistence type="predicted"/>
<dbReference type="GO" id="GO:0005829">
    <property type="term" value="C:cytosol"/>
    <property type="evidence" value="ECO:0007669"/>
    <property type="project" value="TreeGrafter"/>
</dbReference>
<accession>A0A0Q3SF57</accession>
<comment type="caution">
    <text evidence="10">The sequence shown here is derived from an EMBL/GenBank/DDBJ whole genome shotgun (WGS) entry which is preliminary data.</text>
</comment>
<evidence type="ECO:0000259" key="9">
    <source>
        <dbReference type="PROSITE" id="PS51755"/>
    </source>
</evidence>
<feature type="domain" description="Response regulatory" evidence="8">
    <location>
        <begin position="4"/>
        <end position="116"/>
    </location>
</feature>
<dbReference type="PROSITE" id="PS51755">
    <property type="entry name" value="OMPR_PHOB"/>
    <property type="match status" value="1"/>
</dbReference>
<name>A0A0Q3SF57_9BACI</name>
<evidence type="ECO:0000256" key="2">
    <source>
        <dbReference type="ARBA" id="ARBA00023012"/>
    </source>
</evidence>
<dbReference type="InterPro" id="IPR036388">
    <property type="entry name" value="WH-like_DNA-bd_sf"/>
</dbReference>
<dbReference type="FunFam" id="3.40.50.2300:FF:000001">
    <property type="entry name" value="DNA-binding response regulator PhoB"/>
    <property type="match status" value="1"/>
</dbReference>
<evidence type="ECO:0000313" key="11">
    <source>
        <dbReference type="Proteomes" id="UP000050996"/>
    </source>
</evidence>
<evidence type="ECO:0000313" key="10">
    <source>
        <dbReference type="EMBL" id="KQL17860.1"/>
    </source>
</evidence>